<comment type="caution">
    <text evidence="1">The sequence shown here is derived from an EMBL/GenBank/DDBJ whole genome shotgun (WGS) entry which is preliminary data.</text>
</comment>
<evidence type="ECO:0000313" key="1">
    <source>
        <dbReference type="EMBL" id="KKP59494.1"/>
    </source>
</evidence>
<proteinExistence type="predicted"/>
<sequence>MAGKLGEGLLTRRNVIKGGLLALGTAFIPEHLVNAETNLPWGNGKYQTFPRGIIETETTRTVDNIDMSRIKQTTETVIIDKPVLQNIDLGTLGPDVDTIAGLDFQGDIPTGALVVHMPKNGIVEETRVVFVKRTDLETVQINKALGGDRFDVYQMSKYGGDKALDAMARKHATNTARKHQKVVYLGDLGLFEKQWGEKEKVLLNRIIRAQRPAKPEIGIQEPDFVSPRVY</sequence>
<evidence type="ECO:0000313" key="2">
    <source>
        <dbReference type="Proteomes" id="UP000034176"/>
    </source>
</evidence>
<reference evidence="1 2" key="1">
    <citation type="journal article" date="2015" name="Nature">
        <title>rRNA introns, odd ribosomes, and small enigmatic genomes across a large radiation of phyla.</title>
        <authorList>
            <person name="Brown C.T."/>
            <person name="Hug L.A."/>
            <person name="Thomas B.C."/>
            <person name="Sharon I."/>
            <person name="Castelle C.J."/>
            <person name="Singh A."/>
            <person name="Wilkins M.J."/>
            <person name="Williams K.H."/>
            <person name="Banfield J.F."/>
        </authorList>
    </citation>
    <scope>NUCLEOTIDE SEQUENCE [LARGE SCALE GENOMIC DNA]</scope>
</reference>
<protein>
    <submittedName>
        <fullName evidence="1">Uncharacterized protein</fullName>
    </submittedName>
</protein>
<organism evidence="1 2">
    <name type="scientific">Candidatus Gottesmanbacteria bacterium GW2011_GWA1_34_13</name>
    <dbReference type="NCBI Taxonomy" id="1618434"/>
    <lineage>
        <taxon>Bacteria</taxon>
        <taxon>Candidatus Gottesmaniibacteriota</taxon>
    </lineage>
</organism>
<dbReference type="EMBL" id="LBPN01000006">
    <property type="protein sequence ID" value="KKP59494.1"/>
    <property type="molecule type" value="Genomic_DNA"/>
</dbReference>
<dbReference type="STRING" id="1618434.UR52_C0006G0009"/>
<gene>
    <name evidence="1" type="ORF">UR52_C0006G0009</name>
</gene>
<accession>A0A0G0ARG4</accession>
<name>A0A0G0ARG4_9BACT</name>
<dbReference type="AlphaFoldDB" id="A0A0G0ARG4"/>
<dbReference type="Proteomes" id="UP000034176">
    <property type="component" value="Unassembled WGS sequence"/>
</dbReference>